<dbReference type="GO" id="GO:0030288">
    <property type="term" value="C:outer membrane-bounded periplasmic space"/>
    <property type="evidence" value="ECO:0007669"/>
    <property type="project" value="TreeGrafter"/>
</dbReference>
<dbReference type="NCBIfam" id="TIGR02669">
    <property type="entry name" value="SpoIID_LytB"/>
    <property type="match status" value="1"/>
</dbReference>
<dbReference type="InterPro" id="IPR013693">
    <property type="entry name" value="SpoIID/LytB_N"/>
</dbReference>
<dbReference type="RefSeq" id="WP_013276165.1">
    <property type="nucleotide sequence ID" value="NC_014377.1"/>
</dbReference>
<dbReference type="Proteomes" id="UP000000272">
    <property type="component" value="Chromosome"/>
</dbReference>
<evidence type="ECO:0000313" key="2">
    <source>
        <dbReference type="EMBL" id="ADL08133.1"/>
    </source>
</evidence>
<reference evidence="2 3" key="1">
    <citation type="journal article" date="2010" name="Stand. Genomic Sci.">
        <title>Complete genome sequence of Thermosediminibacter oceani type strain (JW/IW-1228P).</title>
        <authorList>
            <person name="Pitluck S."/>
            <person name="Yasawong M."/>
            <person name="Munk C."/>
            <person name="Nolan M."/>
            <person name="Lapidus A."/>
            <person name="Lucas S."/>
            <person name="Glavina Del Rio T."/>
            <person name="Tice H."/>
            <person name="Cheng J.F."/>
            <person name="Bruce D."/>
            <person name="Detter C."/>
            <person name="Tapia R."/>
            <person name="Han C."/>
            <person name="Goodwin L."/>
            <person name="Liolios K."/>
            <person name="Ivanova N."/>
            <person name="Mavromatis K."/>
            <person name="Mikhailova N."/>
            <person name="Pati A."/>
            <person name="Chen A."/>
            <person name="Palaniappan K."/>
            <person name="Land M."/>
            <person name="Hauser L."/>
            <person name="Chang Y.J."/>
            <person name="Jeffries C.D."/>
            <person name="Rohde M."/>
            <person name="Spring S."/>
            <person name="Sikorski J."/>
            <person name="Goker M."/>
            <person name="Woyke T."/>
            <person name="Bristow J."/>
            <person name="Eisen J.A."/>
            <person name="Markowitz V."/>
            <person name="Hugenholtz P."/>
            <person name="Kyrpides N.C."/>
            <person name="Klenk H.P."/>
        </authorList>
    </citation>
    <scope>NUCLEOTIDE SEQUENCE [LARGE SCALE GENOMIC DNA]</scope>
    <source>
        <strain evidence="3">ATCC BAA-1034 / DSM 16646 / JW/IW-1228P</strain>
    </source>
</reference>
<organism evidence="2 3">
    <name type="scientific">Thermosediminibacter oceani (strain ATCC BAA-1034 / DSM 16646 / JW/IW-1228P)</name>
    <dbReference type="NCBI Taxonomy" id="555079"/>
    <lineage>
        <taxon>Bacteria</taxon>
        <taxon>Bacillati</taxon>
        <taxon>Bacillota</taxon>
        <taxon>Clostridia</taxon>
        <taxon>Thermosediminibacterales</taxon>
        <taxon>Thermosediminibacteraceae</taxon>
        <taxon>Thermosediminibacter</taxon>
    </lineage>
</organism>
<sequence length="456" mass="49924">MRKLLLPLLAFLMIVTSVSYDRVRAETKLPSTIRVGLFYDKTAGTSYMLASSSGFVVGIKKHESFIPLYSVLDKKLNVKIVNGQPGPVPAPSVMNGLKMTGKFLEFKGDSASQGFVLPLPAESPLYVASAGENGIISLNGRNYRGKIEFLPASNGGITAVNELGLEEYLYGVLPNEMPPSWPMEALKAQAVASRTYAVHNILKKRYVWFDVTGSLNDQVYGGYDSENARTNEAVNQTKGQVLVYQDEPILALYHSNSGGITEDCSEVFGGELPYLKSVKDEFSLQSPNSTWTVKIPRIQAGGFGTIYDLAIIEKSQSGRVKKMLVRGSSGDRVLSANDVRTAFQLKSNLFEIKTDAMVYITGDGKEKKPLFQLEGRTIVSGGDKAVIYAGGAVHIAGSDGSRKVPVTFQHYEFQGRGYGHGVGMSQWGAKVMAERGYNYRDILLYYYKNVDLAADF</sequence>
<dbReference type="InterPro" id="IPR013486">
    <property type="entry name" value="SpoIID/LytB"/>
</dbReference>
<dbReference type="AlphaFoldDB" id="D9RXQ9"/>
<feature type="domain" description="Sporulation stage II protein D amidase enhancer LytB N-terminal" evidence="1">
    <location>
        <begin position="154"/>
        <end position="244"/>
    </location>
</feature>
<dbReference type="InterPro" id="IPR051922">
    <property type="entry name" value="Bact_Sporulation_Assoc"/>
</dbReference>
<protein>
    <submittedName>
        <fullName evidence="2">SpoIID/LytB domain protein</fullName>
    </submittedName>
</protein>
<dbReference type="STRING" id="555079.Toce_1378"/>
<evidence type="ECO:0000313" key="3">
    <source>
        <dbReference type="Proteomes" id="UP000000272"/>
    </source>
</evidence>
<dbReference type="KEGG" id="toc:Toce_1378"/>
<dbReference type="GO" id="GO:0030435">
    <property type="term" value="P:sporulation resulting in formation of a cellular spore"/>
    <property type="evidence" value="ECO:0007669"/>
    <property type="project" value="InterPro"/>
</dbReference>
<dbReference type="PANTHER" id="PTHR30032">
    <property type="entry name" value="N-ACETYLMURAMOYL-L-ALANINE AMIDASE-RELATED"/>
    <property type="match status" value="1"/>
</dbReference>
<dbReference type="EMBL" id="CP002131">
    <property type="protein sequence ID" value="ADL08133.1"/>
    <property type="molecule type" value="Genomic_DNA"/>
</dbReference>
<proteinExistence type="predicted"/>
<name>D9RXQ9_THEOJ</name>
<gene>
    <name evidence="2" type="ordered locus">Toce_1378</name>
</gene>
<dbReference type="PANTHER" id="PTHR30032:SF4">
    <property type="entry name" value="AMIDASE ENHANCER"/>
    <property type="match status" value="1"/>
</dbReference>
<evidence type="ECO:0000259" key="1">
    <source>
        <dbReference type="Pfam" id="PF08486"/>
    </source>
</evidence>
<dbReference type="HOGENOM" id="CLU_021203_3_0_9"/>
<keyword evidence="3" id="KW-1185">Reference proteome</keyword>
<dbReference type="Pfam" id="PF08486">
    <property type="entry name" value="SpoIID"/>
    <property type="match status" value="1"/>
</dbReference>
<dbReference type="eggNOG" id="COG2385">
    <property type="taxonomic scope" value="Bacteria"/>
</dbReference>
<accession>D9RXQ9</accession>
<dbReference type="OrthoDB" id="9794671at2"/>